<dbReference type="SMART" id="SM00091">
    <property type="entry name" value="PAS"/>
    <property type="match status" value="2"/>
</dbReference>
<dbReference type="Gene3D" id="3.40.190.10">
    <property type="entry name" value="Periplasmic binding protein-like II"/>
    <property type="match status" value="2"/>
</dbReference>
<feature type="domain" description="GGDEF" evidence="5">
    <location>
        <begin position="569"/>
        <end position="703"/>
    </location>
</feature>
<dbReference type="InterPro" id="IPR035919">
    <property type="entry name" value="EAL_sf"/>
</dbReference>
<dbReference type="PROSITE" id="PS50113">
    <property type="entry name" value="PAC"/>
    <property type="match status" value="1"/>
</dbReference>
<dbReference type="NCBIfam" id="TIGR00254">
    <property type="entry name" value="GGDEF"/>
    <property type="match status" value="1"/>
</dbReference>
<dbReference type="PROSITE" id="PS50112">
    <property type="entry name" value="PAS"/>
    <property type="match status" value="2"/>
</dbReference>
<dbReference type="Pfam" id="PF00990">
    <property type="entry name" value="GGDEF"/>
    <property type="match status" value="1"/>
</dbReference>
<organism evidence="6 7">
    <name type="scientific">Roseibium aquae</name>
    <dbReference type="NCBI Taxonomy" id="1323746"/>
    <lineage>
        <taxon>Bacteria</taxon>
        <taxon>Pseudomonadati</taxon>
        <taxon>Pseudomonadota</taxon>
        <taxon>Alphaproteobacteria</taxon>
        <taxon>Hyphomicrobiales</taxon>
        <taxon>Stappiaceae</taxon>
        <taxon>Roseibium</taxon>
    </lineage>
</organism>
<dbReference type="InterPro" id="IPR029787">
    <property type="entry name" value="Nucleotide_cyclase"/>
</dbReference>
<feature type="transmembrane region" description="Helical" evidence="1">
    <location>
        <begin position="229"/>
        <end position="250"/>
    </location>
</feature>
<comment type="caution">
    <text evidence="6">The sequence shown here is derived from an EMBL/GenBank/DDBJ whole genome shotgun (WGS) entry which is preliminary data.</text>
</comment>
<dbReference type="Pfam" id="PF08447">
    <property type="entry name" value="PAS_3"/>
    <property type="match status" value="1"/>
</dbReference>
<keyword evidence="1" id="KW-0472">Membrane</keyword>
<reference evidence="6" key="2">
    <citation type="submission" date="2020-09" db="EMBL/GenBank/DDBJ databases">
        <authorList>
            <person name="Sun Q."/>
            <person name="Zhou Y."/>
        </authorList>
    </citation>
    <scope>NUCLEOTIDE SEQUENCE</scope>
    <source>
        <strain evidence="6">CGMCC 1.12426</strain>
    </source>
</reference>
<dbReference type="CDD" id="cd00130">
    <property type="entry name" value="PAS"/>
    <property type="match status" value="2"/>
</dbReference>
<dbReference type="InterPro" id="IPR013655">
    <property type="entry name" value="PAS_fold_3"/>
</dbReference>
<dbReference type="InterPro" id="IPR001638">
    <property type="entry name" value="Solute-binding_3/MltF_N"/>
</dbReference>
<dbReference type="Gene3D" id="3.30.70.270">
    <property type="match status" value="1"/>
</dbReference>
<dbReference type="CDD" id="cd01948">
    <property type="entry name" value="EAL"/>
    <property type="match status" value="1"/>
</dbReference>
<dbReference type="Gene3D" id="3.20.20.450">
    <property type="entry name" value="EAL domain"/>
    <property type="match status" value="1"/>
</dbReference>
<evidence type="ECO:0000313" key="6">
    <source>
        <dbReference type="EMBL" id="GGB35839.1"/>
    </source>
</evidence>
<dbReference type="Pfam" id="PF00497">
    <property type="entry name" value="SBP_bac_3"/>
    <property type="match status" value="1"/>
</dbReference>
<proteinExistence type="predicted"/>
<evidence type="ECO:0008006" key="8">
    <source>
        <dbReference type="Google" id="ProtNLM"/>
    </source>
</evidence>
<feature type="domain" description="EAL" evidence="4">
    <location>
        <begin position="712"/>
        <end position="966"/>
    </location>
</feature>
<dbReference type="GO" id="GO:0003824">
    <property type="term" value="F:catalytic activity"/>
    <property type="evidence" value="ECO:0007669"/>
    <property type="project" value="UniProtKB-ARBA"/>
</dbReference>
<keyword evidence="1" id="KW-1133">Transmembrane helix</keyword>
<feature type="domain" description="PAS" evidence="2">
    <location>
        <begin position="294"/>
        <end position="364"/>
    </location>
</feature>
<dbReference type="InterPro" id="IPR001633">
    <property type="entry name" value="EAL_dom"/>
</dbReference>
<dbReference type="CDD" id="cd01949">
    <property type="entry name" value="GGDEF"/>
    <property type="match status" value="1"/>
</dbReference>
<evidence type="ECO:0000259" key="4">
    <source>
        <dbReference type="PROSITE" id="PS50883"/>
    </source>
</evidence>
<dbReference type="AlphaFoldDB" id="A0A916TA26"/>
<dbReference type="SUPFAM" id="SSF141868">
    <property type="entry name" value="EAL domain-like"/>
    <property type="match status" value="1"/>
</dbReference>
<dbReference type="SMART" id="SM00062">
    <property type="entry name" value="PBPb"/>
    <property type="match status" value="1"/>
</dbReference>
<keyword evidence="7" id="KW-1185">Reference proteome</keyword>
<dbReference type="PROSITE" id="PS50887">
    <property type="entry name" value="GGDEF"/>
    <property type="match status" value="1"/>
</dbReference>
<reference evidence="6" key="1">
    <citation type="journal article" date="2014" name="Int. J. Syst. Evol. Microbiol.">
        <title>Complete genome sequence of Corynebacterium casei LMG S-19264T (=DSM 44701T), isolated from a smear-ripened cheese.</title>
        <authorList>
            <consortium name="US DOE Joint Genome Institute (JGI-PGF)"/>
            <person name="Walter F."/>
            <person name="Albersmeier A."/>
            <person name="Kalinowski J."/>
            <person name="Ruckert C."/>
        </authorList>
    </citation>
    <scope>NUCLEOTIDE SEQUENCE</scope>
    <source>
        <strain evidence="6">CGMCC 1.12426</strain>
    </source>
</reference>
<feature type="domain" description="PAS" evidence="2">
    <location>
        <begin position="412"/>
        <end position="459"/>
    </location>
</feature>
<accession>A0A916TA26</accession>
<protein>
    <recommendedName>
        <fullName evidence="8">PAS domain S-box-containing protein/diguanylate cyclase (GGDEF)-like protein</fullName>
    </recommendedName>
</protein>
<evidence type="ECO:0000259" key="2">
    <source>
        <dbReference type="PROSITE" id="PS50112"/>
    </source>
</evidence>
<dbReference type="InterPro" id="IPR000160">
    <property type="entry name" value="GGDEF_dom"/>
</dbReference>
<evidence type="ECO:0000256" key="1">
    <source>
        <dbReference type="SAM" id="Phobius"/>
    </source>
</evidence>
<dbReference type="InterPro" id="IPR035965">
    <property type="entry name" value="PAS-like_dom_sf"/>
</dbReference>
<dbReference type="FunFam" id="3.30.70.270:FF:000001">
    <property type="entry name" value="Diguanylate cyclase domain protein"/>
    <property type="match status" value="1"/>
</dbReference>
<keyword evidence="1" id="KW-0812">Transmembrane</keyword>
<dbReference type="Gene3D" id="3.30.450.20">
    <property type="entry name" value="PAS domain"/>
    <property type="match status" value="2"/>
</dbReference>
<dbReference type="InterPro" id="IPR000700">
    <property type="entry name" value="PAS-assoc_C"/>
</dbReference>
<dbReference type="Proteomes" id="UP000605148">
    <property type="component" value="Unassembled WGS sequence"/>
</dbReference>
<dbReference type="InterPro" id="IPR001610">
    <property type="entry name" value="PAC"/>
</dbReference>
<dbReference type="SUPFAM" id="SSF55785">
    <property type="entry name" value="PYP-like sensor domain (PAS domain)"/>
    <property type="match status" value="2"/>
</dbReference>
<dbReference type="PANTHER" id="PTHR44757">
    <property type="entry name" value="DIGUANYLATE CYCLASE DGCP"/>
    <property type="match status" value="1"/>
</dbReference>
<dbReference type="SUPFAM" id="SSF53850">
    <property type="entry name" value="Periplasmic binding protein-like II"/>
    <property type="match status" value="1"/>
</dbReference>
<gene>
    <name evidence="6" type="ORF">GCM10011316_04960</name>
</gene>
<evidence type="ECO:0000259" key="5">
    <source>
        <dbReference type="PROSITE" id="PS50887"/>
    </source>
</evidence>
<dbReference type="Pfam" id="PF00563">
    <property type="entry name" value="EAL"/>
    <property type="match status" value="1"/>
</dbReference>
<evidence type="ECO:0000313" key="7">
    <source>
        <dbReference type="Proteomes" id="UP000605148"/>
    </source>
</evidence>
<dbReference type="SMART" id="SM00267">
    <property type="entry name" value="GGDEF"/>
    <property type="match status" value="1"/>
</dbReference>
<dbReference type="InterPro" id="IPR000014">
    <property type="entry name" value="PAS"/>
</dbReference>
<dbReference type="PANTHER" id="PTHR44757:SF2">
    <property type="entry name" value="BIOFILM ARCHITECTURE MAINTENANCE PROTEIN MBAA"/>
    <property type="match status" value="1"/>
</dbReference>
<feature type="domain" description="PAC" evidence="3">
    <location>
        <begin position="485"/>
        <end position="537"/>
    </location>
</feature>
<dbReference type="Pfam" id="PF13426">
    <property type="entry name" value="PAS_9"/>
    <property type="match status" value="1"/>
</dbReference>
<dbReference type="InterPro" id="IPR052155">
    <property type="entry name" value="Biofilm_reg_signaling"/>
</dbReference>
<dbReference type="NCBIfam" id="TIGR00229">
    <property type="entry name" value="sensory_box"/>
    <property type="match status" value="2"/>
</dbReference>
<dbReference type="InterPro" id="IPR043128">
    <property type="entry name" value="Rev_trsase/Diguanyl_cyclase"/>
</dbReference>
<dbReference type="EMBL" id="BMFA01000001">
    <property type="protein sequence ID" value="GGB35839.1"/>
    <property type="molecule type" value="Genomic_DNA"/>
</dbReference>
<dbReference type="SUPFAM" id="SSF55073">
    <property type="entry name" value="Nucleotide cyclase"/>
    <property type="match status" value="1"/>
</dbReference>
<dbReference type="SMART" id="SM00052">
    <property type="entry name" value="EAL"/>
    <property type="match status" value="1"/>
</dbReference>
<evidence type="ECO:0000259" key="3">
    <source>
        <dbReference type="PROSITE" id="PS50113"/>
    </source>
</evidence>
<name>A0A916TA26_9HYPH</name>
<dbReference type="SMART" id="SM00086">
    <property type="entry name" value="PAC"/>
    <property type="match status" value="2"/>
</dbReference>
<sequence>MAAIPAYWPPQYSLNGRGEPQGFAIDVLEHLAGNLGFTVRYKIADTFPDAIKLLETGEADLIPNSGILSARLSDCLFTPPVETFRISVFVRSGQRQITGISSLHGKTVGAVEQNAGLFLLRSRNDLSLEVYPNVREALLGLLSGTVDAVVYPDTVFEAVARKHNVGDKIAKVGSPLSEIKRALRFRADRADLHALFSPAVSTFVTTPDYEQIYLKWYGEAPPFWSAQRVFFAMLALLGLCIAGFLAWQFLSLRSFDRQLRLKNLELNEANASLEDRVVNRTRALATEMDQRKRSQRDLESFFNQSQSLNMIADDNGSILRVNTAWEELIGYSVEELLSRPFLDFVHPDDRPSTIDVFKTLVVSAALDGFENRYRAKDGAIVNLRWSARWDGKQKKAFAIAQDVTSQKQAEDALKLSARVFEAADEGILITDPKGIIVDVNPAFTQITGYSADEAIGRTLSFLKSGRHSPSFYAALWKRLATTGHWRGEIWNRAKDGTVYPEMLTISAVKDADGTTRNYAGLFSDITRIKEHEDRLKHLAHYDALTNLPNRILLADRLTQAMARANPANRLVAVAFIDLDGFKSLNDSFGHPVGDQVLLIVADRMRKVIDENDTFGRFGGDEFLAVLSDLKSRKDCTATLERLLEAAAEPVEIDNGRITLTASIGVTFYPQTDEMDADQLQRQADQAMYQAKLAGKNRYQFFDIHHDQEVAEHFAHLGSVKRALEANEFDLYFQPKVNLSTGRILGSEVLLRWNHPERGLLGPAAFLPQIDNHPILVDIGNWVLDHALSRMEGWAKDGFSMPLSVNVSAQQLMAPDFFQTLQAHLARHPAASPSDLELEILETSTLNNLDQISTLIARCKTLGVSFALDDFGTGYSSLAYLKRLPVTTLKIDQDFVRDLPDNRTDQDILKAIVGFGKIFNLDVIAEGVETDEHGRLLLSIGCPLGQGYAIARPMPAGDLPGWCLNWTARSAQRQDQRMLAGLAG</sequence>
<dbReference type="RefSeq" id="WP_172971956.1">
    <property type="nucleotide sequence ID" value="NZ_BMFA01000001.1"/>
</dbReference>
<dbReference type="PROSITE" id="PS50883">
    <property type="entry name" value="EAL"/>
    <property type="match status" value="1"/>
</dbReference>